<evidence type="ECO:0000256" key="28">
    <source>
        <dbReference type="ARBA" id="ARBA00022830"/>
    </source>
</evidence>
<evidence type="ECO:0000256" key="19">
    <source>
        <dbReference type="ARBA" id="ARBA00022723"/>
    </source>
</evidence>
<dbReference type="Pfam" id="PF16749">
    <property type="entry name" value="Arteri_nsp7a"/>
    <property type="match status" value="1"/>
</dbReference>
<evidence type="ECO:0000256" key="14">
    <source>
        <dbReference type="ARBA" id="ARBA00022670"/>
    </source>
</evidence>
<keyword evidence="23 67" id="KW-0863">Zinc-finger</keyword>
<dbReference type="PROSITE" id="PS51657">
    <property type="entry name" value="PSRV_HELICASE"/>
    <property type="match status" value="1"/>
</dbReference>
<keyword evidence="27" id="KW-0720">Serine protease</keyword>
<feature type="transmembrane region" description="Helical" evidence="70">
    <location>
        <begin position="1231"/>
        <end position="1250"/>
    </location>
</feature>
<comment type="subunit">
    <text evidence="55">Interacts with host OTULIN.</text>
</comment>
<evidence type="ECO:0000256" key="39">
    <source>
        <dbReference type="ARBA" id="ARBA00023184"/>
    </source>
</evidence>
<keyword evidence="32" id="KW-1043">Host membrane</keyword>
<dbReference type="Gene3D" id="4.10.80.390">
    <property type="match status" value="1"/>
</dbReference>
<feature type="active site" evidence="68">
    <location>
        <position position="3616"/>
    </location>
</feature>
<dbReference type="InterPro" id="IPR038451">
    <property type="entry name" value="Arteri_nsp7a_sf"/>
</dbReference>
<dbReference type="GO" id="GO:0005524">
    <property type="term" value="F:ATP binding"/>
    <property type="evidence" value="ECO:0007669"/>
    <property type="project" value="UniProtKB-KW"/>
</dbReference>
<dbReference type="SUPFAM" id="SSF56672">
    <property type="entry name" value="DNA/RNA polymerases"/>
    <property type="match status" value="1"/>
</dbReference>
<dbReference type="GO" id="GO:0004519">
    <property type="term" value="F:endonuclease activity"/>
    <property type="evidence" value="ECO:0007669"/>
    <property type="project" value="UniProtKB-UniRule"/>
</dbReference>
<dbReference type="Gene3D" id="3.30.1330.220">
    <property type="entry name" value="Arterivirus nonstructural protein 7 alpha"/>
    <property type="match status" value="1"/>
</dbReference>
<keyword evidence="21" id="KW-0688">Ribosomal frameshifting</keyword>
<dbReference type="InterPro" id="IPR037227">
    <property type="entry name" value="EndoU-like"/>
</dbReference>
<dbReference type="InterPro" id="IPR009003">
    <property type="entry name" value="Peptidase_S1_PA"/>
</dbReference>
<feature type="transmembrane region" description="Helical" evidence="70">
    <location>
        <begin position="1539"/>
        <end position="1562"/>
    </location>
</feature>
<keyword evidence="14" id="KW-0645">Protease</keyword>
<feature type="region of interest" description="Disordered" evidence="69">
    <location>
        <begin position="2218"/>
        <end position="2246"/>
    </location>
</feature>
<evidence type="ECO:0000256" key="48">
    <source>
        <dbReference type="ARBA" id="ARBA00043841"/>
    </source>
</evidence>
<evidence type="ECO:0000256" key="69">
    <source>
        <dbReference type="SAM" id="MobiDB-lite"/>
    </source>
</evidence>
<keyword evidence="33" id="KW-1127">Modulation of host ubiquitin pathway by viral deubiquitinase</keyword>
<dbReference type="Pfam" id="PF01443">
    <property type="entry name" value="Viral_helicase1"/>
    <property type="match status" value="1"/>
</dbReference>
<evidence type="ECO:0000256" key="45">
    <source>
        <dbReference type="ARBA" id="ARBA00023280"/>
    </source>
</evidence>
<evidence type="ECO:0000256" key="41">
    <source>
        <dbReference type="ARBA" id="ARBA00023208"/>
    </source>
</evidence>
<evidence type="ECO:0000256" key="12">
    <source>
        <dbReference type="ARBA" id="ARBA00022632"/>
    </source>
</evidence>
<dbReference type="GO" id="GO:0006351">
    <property type="term" value="P:DNA-templated transcription"/>
    <property type="evidence" value="ECO:0007669"/>
    <property type="project" value="InterPro"/>
</dbReference>
<comment type="subcellular location">
    <subcellularLocation>
        <location evidence="6">Host cytoplasm</location>
        <location evidence="6">Host perinuclear region</location>
    </subcellularLocation>
    <subcellularLocation>
        <location evidence="5">Host endoplasmic reticulum</location>
    </subcellularLocation>
    <subcellularLocation>
        <location evidence="4">Host membrane</location>
        <topology evidence="4">Multi-pass membrane protein</topology>
    </subcellularLocation>
    <subcellularLocation>
        <location evidence="3">Host nucleus</location>
    </subcellularLocation>
</comment>
<name>U3NKT2_PRRSV</name>
<dbReference type="Pfam" id="PF05579">
    <property type="entry name" value="Peptidase_S32"/>
    <property type="match status" value="1"/>
</dbReference>
<keyword evidence="43" id="KW-0922">Interferon antiviral system evasion</keyword>
<evidence type="ECO:0000256" key="17">
    <source>
        <dbReference type="ARBA" id="ARBA00022695"/>
    </source>
</evidence>
<evidence type="ECO:0000256" key="67">
    <source>
        <dbReference type="PROSITE-ProRule" id="PRU00985"/>
    </source>
</evidence>
<evidence type="ECO:0000259" key="75">
    <source>
        <dbReference type="PROSITE" id="PS51540"/>
    </source>
</evidence>
<evidence type="ECO:0000256" key="6">
    <source>
        <dbReference type="ARBA" id="ARBA00004407"/>
    </source>
</evidence>
<dbReference type="PROSITE" id="PS50507">
    <property type="entry name" value="RDRP_SSRNA_POS"/>
    <property type="match status" value="1"/>
</dbReference>
<keyword evidence="38 70" id="KW-0472">Membrane</keyword>
<evidence type="ECO:0000256" key="24">
    <source>
        <dbReference type="ARBA" id="ARBA00022801"/>
    </source>
</evidence>
<comment type="function">
    <text evidence="2">Responsible for replication and transcription of the viral RNA genome.</text>
</comment>
<feature type="transmembrane region" description="Helical" evidence="70">
    <location>
        <begin position="1947"/>
        <end position="1968"/>
    </location>
</feature>
<feature type="domain" description="RdRp catalytic" evidence="71">
    <location>
        <begin position="2777"/>
        <end position="2911"/>
    </location>
</feature>
<evidence type="ECO:0000256" key="5">
    <source>
        <dbReference type="ARBA" id="ARBA00004354"/>
    </source>
</evidence>
<dbReference type="Pfam" id="PF14757">
    <property type="entry name" value="NSP2-B_epitope"/>
    <property type="match status" value="1"/>
</dbReference>
<feature type="domain" description="Peptidase C33" evidence="73">
    <location>
        <begin position="428"/>
        <end position="535"/>
    </location>
</feature>
<keyword evidence="15" id="KW-0808">Transferase</keyword>
<keyword evidence="37" id="KW-1102">Inhibition of host PKR by virus</keyword>
<dbReference type="GO" id="GO:0003724">
    <property type="term" value="F:RNA helicase activity"/>
    <property type="evidence" value="ECO:0007669"/>
    <property type="project" value="UniProtKB-EC"/>
</dbReference>
<evidence type="ECO:0000256" key="3">
    <source>
        <dbReference type="ARBA" id="ARBA00004147"/>
    </source>
</evidence>
<evidence type="ECO:0000256" key="65">
    <source>
        <dbReference type="ARBA" id="ARBA00058251"/>
    </source>
</evidence>
<dbReference type="GO" id="GO:0044165">
    <property type="term" value="C:host cell endoplasmic reticulum"/>
    <property type="evidence" value="ECO:0007669"/>
    <property type="project" value="UniProtKB-SubCell"/>
</dbReference>
<dbReference type="InterPro" id="IPR044314">
    <property type="entry name" value="NSP11_NendoU_Av"/>
</dbReference>
<feature type="transmembrane region" description="Helical" evidence="70">
    <location>
        <begin position="1146"/>
        <end position="1174"/>
    </location>
</feature>
<evidence type="ECO:0000256" key="26">
    <source>
        <dbReference type="ARBA" id="ARBA00022807"/>
    </source>
</evidence>
<evidence type="ECO:0000256" key="35">
    <source>
        <dbReference type="ARBA" id="ARBA00022961"/>
    </source>
</evidence>
<evidence type="ECO:0000256" key="68">
    <source>
        <dbReference type="PROSITE-ProRule" id="PRU01303"/>
    </source>
</evidence>
<dbReference type="InterPro" id="IPR038154">
    <property type="entry name" value="AV_PCPbeta_sf"/>
</dbReference>
<evidence type="ECO:0000256" key="13">
    <source>
        <dbReference type="ARBA" id="ARBA00022662"/>
    </source>
</evidence>
<dbReference type="CDD" id="cd21410">
    <property type="entry name" value="1B_av_Nsp10-like"/>
    <property type="match status" value="1"/>
</dbReference>
<comment type="function">
    <text evidence="49">Cleaves the majority of cleavage sites present in the C-terminus of the polyprotein. Triggers host apoptosis through caspase-3, -8, and -9 activations. Subverts host innate immune responses through its protease activity. Targets the NF-kappa-B essential modulator NEMO and mediates its cleavage. Blocks host interferon beta induction and downstream signaling by cleaving mitochondrial MAVS, dislodging it from the mitochondria. Impairs host defense by cleaving host mRNA-decapping enzyme DCP1A to attenuate its antiviral activity.</text>
</comment>
<dbReference type="InterPro" id="IPR044320">
    <property type="entry name" value="NSP11_Av_N"/>
</dbReference>
<dbReference type="InterPro" id="IPR046440">
    <property type="entry name" value="AV_NSP11N_COV_NSP15M"/>
</dbReference>
<evidence type="ECO:0000256" key="60">
    <source>
        <dbReference type="ARBA" id="ARBA00045585"/>
    </source>
</evidence>
<evidence type="ECO:0000256" key="23">
    <source>
        <dbReference type="ARBA" id="ARBA00022771"/>
    </source>
</evidence>
<dbReference type="GO" id="GO:0004540">
    <property type="term" value="F:RNA nuclease activity"/>
    <property type="evidence" value="ECO:0007669"/>
    <property type="project" value="UniProtKB-ARBA"/>
</dbReference>
<evidence type="ECO:0000256" key="57">
    <source>
        <dbReference type="ARBA" id="ARBA00044025"/>
    </source>
</evidence>
<evidence type="ECO:0000256" key="34">
    <source>
        <dbReference type="ARBA" id="ARBA00022953"/>
    </source>
</evidence>
<dbReference type="GO" id="GO:0039502">
    <property type="term" value="P:symbiont-mediated suppression of host type I interferon-mediated signaling pathway"/>
    <property type="evidence" value="ECO:0007669"/>
    <property type="project" value="UniProtKB-KW"/>
</dbReference>
<keyword evidence="31" id="KW-1100">Inhibition of host NF-kappa-B by virus</keyword>
<dbReference type="GO" id="GO:0039579">
    <property type="term" value="P:symbiont-mediated suppression of host ISG15-protein conjugation"/>
    <property type="evidence" value="ECO:0007669"/>
    <property type="project" value="UniProtKB-KW"/>
</dbReference>
<comment type="catalytic activity">
    <reaction evidence="1">
        <text>Thiol-dependent hydrolysis of ester, thioester, amide, peptide and isopeptide bonds formed by the C-terminal Gly of ubiquitin (a 76-residue protein attached to proteins as an intracellular targeting signal).</text>
        <dbReference type="EC" id="3.4.19.12"/>
    </reaction>
</comment>
<feature type="region of interest" description="Disordered" evidence="69">
    <location>
        <begin position="760"/>
        <end position="808"/>
    </location>
</feature>
<dbReference type="Gene3D" id="3.90.70.70">
    <property type="entry name" value="Arterivirus papain-like cysteine protease beta domain"/>
    <property type="match status" value="1"/>
</dbReference>
<feature type="active site" evidence="68">
    <location>
        <position position="3601"/>
    </location>
</feature>
<evidence type="ECO:0000256" key="56">
    <source>
        <dbReference type="ARBA" id="ARBA00044019"/>
    </source>
</evidence>
<evidence type="ECO:0000256" key="63">
    <source>
        <dbReference type="ARBA" id="ARBA00047995"/>
    </source>
</evidence>
<dbReference type="SUPFAM" id="SSF50494">
    <property type="entry name" value="Trypsin-like serine proteases"/>
    <property type="match status" value="1"/>
</dbReference>
<comment type="subunit">
    <text evidence="54">Interacts with host DDX18; this interaction redistributes host DDX18 to the cytoplasm.</text>
</comment>
<feature type="active site" evidence="68">
    <location>
        <position position="3645"/>
    </location>
</feature>
<sequence>MSGILDRCTCTPNARVFMAEGQVYCTRCLSARSLLPLNLQVPELGVLGLFYRPEEPLRWTLPRAFPTVECSPAGACWLSAIFPIARMTSGNLNFQQRMVRVAAELYRAGQLTPAVLKALQVYERGCRWYPIVGPVPGVAVYANSLHVSDKPFPGATHVLTNLPLPQRPKPEDFCPFECAMATVYDIGHDAVMYVAERKISWAPRGGYEVKFEAVPEELKLIANRLYISFPPHHVVDMSKFVFIAPGSGVSMRVECPHGCLPANAVPNGNCWWSLFDLLPPEVQNKEIRYANQFGYQTKHGVPGKYLQRRLQVNGLRAVTDPNGPIVVQFFSVKESWIRHLKPVGEPSYPGFEDLLRIRVEPNTLPLANKEERIFRFGSHKWYGAGKRARKARSHAAATVAGCASSACETRRAKEHEVSGTIKAESLRHYSPPAEGNCGWHCISAIVNRMVNSKFETTLPERVRPPDDWATDEDLVNAIQILRLPAALDRNGACVSAKYVLKLEGEHWTVSVTPGAPPSLLPLECIQGCCGHKSGLGSPDAVEVSGFDPTCLDRLAEVMHLPSSIIPAALAEMSNDIGRSAFLVDTVWTVSQFFARHTGGEHPDQLCLGKIINLCQIIESCCCSQSKINRATPEEVAAKIDLYLRGAVSLKECLARLEKARPPSVADTSFDWDVVLPGVEAATQSTKPPQADQCHALEAKPAECLPTYRPVPVPRGKVKPGCDGLVPLSDNVPGRRRDLFDLTTQPNPTTPLSELVLVSAPRRTSRPVTPLSEPAPVPAPRRTVPRPAKSLGESVPVPTPRREFQQVEKASLAPATLSYQDEPLDLSASSQTEYEVFPPALLQNDGVLGAEGWEIEEVLSETLDVLDDIKSAPVSSGSSLSSVEITRPKCSAQAIIDSRGPCSGHLQKIKETYLSIMREACDATKLEDPATQEWLSRMWDRVDMLTWRNTSVYQAPNTLTDNLDFLPRMIHETPPPYPCGFEMTPRTPAPSVGAESDFTIGSVHTEDVPRVLGEIKDVSEVVDQGHLTPFEDELADNQLAGDPQTLPREPDEITPTLSSSMDGAGVASDPGAKGVDSCELGSVEENAQPSASDGMDAGGGGPLQMVRKNVERILDRLSRQVFGLVSHLPVFFSRLFKSGGAYSPSDWGFAAFTLLCLFLCYSYPTFGIVPLLGVFSGSSRRVRMGVFGCWLAFAIGLFKPVSDPLGAACEFDSPECRNVLHSFELLKPWDPVRSLVVGPVGLCLAILGRLLGGTRGIWQFLLRLGIAADCFMAGAYVLSQGRCKKCWGSCIRTAPSEVAFNVFPFTRATRSSLLDLCNRFCAPKGMDPIFLATGWRGCWTGQSPIEQPSDKPIAFAQLDEKKITARTVVAQPYDPNQAVKCLRVLQAGGAMVAEAVPKVVKVSAIPFRAPFFPAGVRVDPECKIVVDSDTFTTALRSGYSTTSLILGVGDFARLNGLKIGQISKPSGGGPHLMAALHVACSMALHMLAGIYVTAVGTCGTGTDDPWCANPFAVPGYGPGTLCSSRLCISQHGLTLPLTSLVAGFGIQEVALVVLIFVSVWGVAHRLSCKADMLCILLAIASYVWIPLTWLVCVFPCWLRCFSLHPLTVLWLVFFLISVNMPSGILALVLLVSLWLLGRYTNVAGLVTPYDIHHYTNGPRGVAALATAPDGTYLAAVRRAALTGRTMLFTPSQLGSLLEGAFRTQKPSLNTVNVVGSSMGSGGVFTIDGKIKCVTAAHVLTGNSARVSGVGFNQMLDFDVKGDFAVADCPNWRGAAPKTKFCKDGWTGRAYWLTSSGVEPGVIGKGFAFCFTACGDSGSPVITEAGELVGVHTGSNKQGGGIVTRPSGQFCNVAPTKLSELSEFFAGPKVPLGDIKVGSHIIKDTDEVPSDLCALLAAKPGLEGGLSTVQLLCVFFLLWRMMGHAWTPLVAVGFFILNEILPAVLVRSVFSFGMFVLSWFTPWSAQVLMIRLLTAALNRNRFSLIFYSLGALTGFVADLATTRGHLLPAVMNLSTYAFLPRMMVATSPVPVIACGVVHLLAIILYLFKHRGLHTILVGDGVFSSAFFLRYFAEGKLREGVSQSCGMNHESLTGALAMRLNDEDLDFLTKLTEFKCFVSASNMRNAAGQFIEAAYAKALRIELAQLVQVDKVRGVLAKLEAFADTVAPQLSPGDIVVALGHTPVGSVFDLKVGNTKHTLQAIETRVLAGSKMTVARVVDPTPAPPPAPVPLPLPPKVLENGPNAWGDEDRLNKKKRRKMEAVGIYVMDGKKYQKFWDKSSGDVFYEEVHDNTDEWECLRAYDPADFDPEKGTPCGHITIENVHYHVYASPSGRKFLVPVNPEKGKVQWEAAKLSVEQALGMMNVDGELTAKEVEKLKRIIEKLQGLTKEQCLNCLAASGLTRCGRGGLVVTETAVKIVKFHSRTFTLGPVNLKVTSEVELKDAVEHNQHPIARPIDGGVVLLRSTVPSLIDVLISGADASPKILARHGPGNTGVNGALWDFESEATKEEVAFSAQIIQACDIRRGDAPNVGLPYKLYPVRGDPERVKGVLKNTRFGDIPYRTPSDTGSPVHTAACLTPSATPVTDGRSILATTMPSGFELYVPTIPASVLDYLDSRPDCPKQLTEHGCENAALKDLSKYDLSTQGFVLPGVLRLVRKYLFAHVGKCPPVHRPSTYPAKNSMAGINGNRFPTKDIQSVPDIDVLCAQAVRENWQTVTPCTLKKQYCGKKKTRTILGTNNFIALAHRAALSGVTQGFMKKAFNSPIALGKNKFKELQTPVLGRCLEADLASCDRSTPAIVRWFAANLLYELACAEEHLPSYVLNCCHDLLVTQSGAVTKRGGLSSGDPITSVSNTIYSLVIYAQHMVLSYFKSGHPHGLLFLQDQLKFEDMLKVQPLIVYSDDLVLYAESPTMPNYHWWVEHLDLMLGFKTDPKKTAITDSPSFLGCRILNGRQLVPNRDRILAALAYHMKASNVSEYYASAAAILMDSCACLEYDPEWFEELVVGMAQCARKDGYSFPGPPFFLSMWEKLRSNYEGKKSRVCGYCGAPAPYATACGLDVCIYHTHFHQHCPVTIWCGHPAGSGSCNECRSPVGKGTSPLDEVLSQVPYKPPRTVIMHVEEGLTPLDPGRYQTRRGLVSVRRGIRGNEVDLPDGDYASTALLPTCKEINMVAVASNVLRSRFIIGPPGAGKTHWLLQQVQDGDVIYTPTHQTMLDMIKALGTCRFNVPTGTTLQFPVPSRTGPWVRILAGGWCPGKNSFLDEAAYCNHLDVLRLLSKTTLTCLGDFKQLHPVGFDSHCYVFDIMPQTQLKTIWRFGQNICDAIQPDYRDKLMSMVNATRVTYVEKPVRYGQVLTPYHRDREDDAITIDSSQGATFDVVTLHLPTKDSLNRQRALVAITRARHAIFVYDPHRQLQSLFDLPAKGTPVNLAVLRDGQIIVLDRNNKECTVAQALGNGDKFRATDKRVVDSLRAVCADLEGSSSPLPKVAHNLGFYFSPDLTQFAKLPAELAPHWPVVTAQNNEKWPDRLVTSLRPIHKHSRACIGAGYMVGPSVFLGTPGIVSYYLTKFVKGEAQVLPETVFSTGRIEVDCREYLDDREREVAASLPHAFIGDVKGTTVGGCHHVTSKYLPRFLPKESVAVVGVSSPGKAAKAVCTLTDVYLPDLEAYLHPETQSRCWKLMLDFKEVRLMVWKDKTAYFQLEGRHFTWYQLASYASYIRVPVNSTVYLDPCMGPALCNRKVVGSTNWGADLAVTPYDYGARIILSSAYHGEMPPGYKILACAEFSFDDPVRYKHTWGFESDTAYLYEFTGNGEDWEDYNEAFRARQKGKIYKATATGMKFYFPPGPVIEPTLGLD</sequence>
<keyword evidence="25" id="KW-0347">Helicase</keyword>
<evidence type="ECO:0000256" key="61">
    <source>
        <dbReference type="ARBA" id="ARBA00047158"/>
    </source>
</evidence>
<keyword evidence="26" id="KW-0788">Thiol protease</keyword>
<dbReference type="InterPro" id="IPR032855">
    <property type="entry name" value="NSP2-B_epitope"/>
</dbReference>
<comment type="subunit">
    <text evidence="53">Interacts with host LGALS3.</text>
</comment>
<evidence type="ECO:0000256" key="32">
    <source>
        <dbReference type="ARBA" id="ARBA00022870"/>
    </source>
</evidence>
<evidence type="ECO:0000256" key="64">
    <source>
        <dbReference type="ARBA" id="ARBA00049963"/>
    </source>
</evidence>
<dbReference type="CDD" id="cd21160">
    <property type="entry name" value="NendoU_av_Nsp11-like"/>
    <property type="match status" value="1"/>
</dbReference>
<dbReference type="GO" id="GO:0044220">
    <property type="term" value="C:host cell perinuclear region of cytoplasm"/>
    <property type="evidence" value="ECO:0007669"/>
    <property type="project" value="UniProtKB-SubCell"/>
</dbReference>
<evidence type="ECO:0000256" key="20">
    <source>
        <dbReference type="ARBA" id="ARBA00022741"/>
    </source>
</evidence>
<dbReference type="Gene3D" id="2.30.31.30">
    <property type="entry name" value="Arterivirus nps1beta, nuclease domain"/>
    <property type="match status" value="1"/>
</dbReference>
<evidence type="ECO:0000256" key="66">
    <source>
        <dbReference type="ARBA" id="ARBA00060223"/>
    </source>
</evidence>
<keyword evidence="30" id="KW-0067">ATP-binding</keyword>
<dbReference type="InterPro" id="IPR027355">
    <property type="entry name" value="NSP10_Av_ZBD"/>
</dbReference>
<dbReference type="PROSITE" id="PS51947">
    <property type="entry name" value="NIRAN"/>
    <property type="match status" value="1"/>
</dbReference>
<evidence type="ECO:0000256" key="38">
    <source>
        <dbReference type="ARBA" id="ARBA00023136"/>
    </source>
</evidence>
<comment type="catalytic activity">
    <reaction evidence="62">
        <text>ATP + H2O = ADP + phosphate + H(+)</text>
        <dbReference type="Rhea" id="RHEA:13065"/>
        <dbReference type="ChEBI" id="CHEBI:15377"/>
        <dbReference type="ChEBI" id="CHEBI:15378"/>
        <dbReference type="ChEBI" id="CHEBI:30616"/>
        <dbReference type="ChEBI" id="CHEBI:43474"/>
        <dbReference type="ChEBI" id="CHEBI:456216"/>
        <dbReference type="EC" id="3.6.4.13"/>
    </reaction>
</comment>
<keyword evidence="29" id="KW-0862">Zinc</keyword>
<keyword evidence="44" id="KW-0511">Multifunctional enzyme</keyword>
<dbReference type="CDD" id="cd21405">
    <property type="entry name" value="ZBD_av_Nsp10-like"/>
    <property type="match status" value="1"/>
</dbReference>
<dbReference type="PROSITE" id="PS51961">
    <property type="entry name" value="AV_NSP11N_COV_NSP15M"/>
    <property type="match status" value="1"/>
</dbReference>
<dbReference type="GO" id="GO:0039580">
    <property type="term" value="P:symbiont-mediated suppression of host PKR/eIFalpha signaling"/>
    <property type="evidence" value="ECO:0007669"/>
    <property type="project" value="UniProtKB-KW"/>
</dbReference>
<dbReference type="InterPro" id="IPR023338">
    <property type="entry name" value="Arterivirus_NSP4_peptidase"/>
</dbReference>
<dbReference type="GO" id="GO:0016829">
    <property type="term" value="F:lyase activity"/>
    <property type="evidence" value="ECO:0007669"/>
    <property type="project" value="UniProtKB-KW"/>
</dbReference>
<dbReference type="GO" id="GO:0004843">
    <property type="term" value="F:cysteine-type deubiquitinase activity"/>
    <property type="evidence" value="ECO:0007669"/>
    <property type="project" value="UniProtKB-EC"/>
</dbReference>
<dbReference type="CDD" id="cd18786">
    <property type="entry name" value="SF1_C"/>
    <property type="match status" value="1"/>
</dbReference>
<evidence type="ECO:0000256" key="8">
    <source>
        <dbReference type="ARBA" id="ARBA00022087"/>
    </source>
</evidence>
<evidence type="ECO:0000256" key="21">
    <source>
        <dbReference type="ARBA" id="ARBA00022758"/>
    </source>
</evidence>
<dbReference type="InterPro" id="IPR025773">
    <property type="entry name" value="AV_PCPbeta"/>
</dbReference>
<evidence type="ECO:0000256" key="18">
    <source>
        <dbReference type="ARBA" id="ARBA00022722"/>
    </source>
</evidence>
<evidence type="ECO:0000313" key="82">
    <source>
        <dbReference type="Proteomes" id="UP000125927"/>
    </source>
</evidence>
<keyword evidence="42" id="KW-0456">Lyase</keyword>
<evidence type="ECO:0000256" key="11">
    <source>
        <dbReference type="ARBA" id="ARBA00022581"/>
    </source>
</evidence>
<keyword evidence="22 68" id="KW-0255">Endonuclease</keyword>
<dbReference type="InterPro" id="IPR038155">
    <property type="entry name" value="AV_PCPalpha_sf"/>
</dbReference>
<dbReference type="Proteomes" id="UP000125927">
    <property type="component" value="Genome"/>
</dbReference>
<dbReference type="InterPro" id="IPR043609">
    <property type="entry name" value="NendoU_nidovirus"/>
</dbReference>
<evidence type="ECO:0000256" key="15">
    <source>
        <dbReference type="ARBA" id="ARBA00022679"/>
    </source>
</evidence>
<evidence type="ECO:0000256" key="33">
    <source>
        <dbReference type="ARBA" id="ARBA00022876"/>
    </source>
</evidence>
<dbReference type="GO" id="GO:0039648">
    <property type="term" value="P:symbiont-mediated perturbation of host ubiquitin-like protein modification"/>
    <property type="evidence" value="ECO:0007669"/>
    <property type="project" value="UniProtKB-KW"/>
</dbReference>
<comment type="subunit">
    <text evidence="61">Interacts with host EIF2AK2; this interaction occurs in host stress granules and leads to EIF2AK2 inhibition. Interacts with host G3BP1; this interaction probably plays a role in Nsp1-beta-mediated inhibition of host EIF2AK2.</text>
</comment>
<proteinExistence type="inferred from homology"/>
<dbReference type="InterPro" id="IPR044863">
    <property type="entry name" value="NIRAN"/>
</dbReference>
<evidence type="ECO:0000256" key="53">
    <source>
        <dbReference type="ARBA" id="ARBA00044014"/>
    </source>
</evidence>
<feature type="domain" description="NiRAN" evidence="78">
    <location>
        <begin position="2376"/>
        <end position="2538"/>
    </location>
</feature>
<dbReference type="GO" id="GO:0030291">
    <property type="term" value="F:protein serine/threonine kinase inhibitor activity"/>
    <property type="evidence" value="ECO:0007669"/>
    <property type="project" value="UniProtKB-KW"/>
</dbReference>
<dbReference type="GO" id="GO:0003968">
    <property type="term" value="F:RNA-directed RNA polymerase activity"/>
    <property type="evidence" value="ECO:0007669"/>
    <property type="project" value="UniProtKB-KW"/>
</dbReference>
<dbReference type="PROSITE" id="PS51540">
    <property type="entry name" value="AV_PCP_BETA"/>
    <property type="match status" value="1"/>
</dbReference>
<comment type="catalytic activity">
    <reaction evidence="63">
        <text>ATP + H2O = ADP + phosphate + H(+)</text>
        <dbReference type="Rhea" id="RHEA:13065"/>
        <dbReference type="ChEBI" id="CHEBI:15377"/>
        <dbReference type="ChEBI" id="CHEBI:15378"/>
        <dbReference type="ChEBI" id="CHEBI:30616"/>
        <dbReference type="ChEBI" id="CHEBI:43474"/>
        <dbReference type="ChEBI" id="CHEBI:456216"/>
        <dbReference type="EC" id="3.6.4.12"/>
    </reaction>
</comment>
<keyword evidence="20" id="KW-0547">Nucleotide-binding</keyword>
<dbReference type="EMBL" id="KF287142">
    <property type="protein sequence ID" value="AGW31699.1"/>
    <property type="molecule type" value="Genomic_RNA"/>
</dbReference>
<comment type="subunit">
    <text evidence="56">Nsp1-alpha papain-like: Interacts with host RNF31.</text>
</comment>
<keyword evidence="24 68" id="KW-0378">Hydrolase</keyword>
<comment type="similarity">
    <text evidence="7">Belongs to the arteriviridae polyprotein family.</text>
</comment>
<dbReference type="InterPro" id="IPR023183">
    <property type="entry name" value="Chymotrypsin-like_C"/>
</dbReference>
<evidence type="ECO:0000256" key="2">
    <source>
        <dbReference type="ARBA" id="ARBA00003927"/>
    </source>
</evidence>
<keyword evidence="19" id="KW-0479">Metal-binding</keyword>
<dbReference type="GO" id="GO:0004252">
    <property type="term" value="F:serine-type endopeptidase activity"/>
    <property type="evidence" value="ECO:0007669"/>
    <property type="project" value="InterPro"/>
</dbReference>
<evidence type="ECO:0000256" key="7">
    <source>
        <dbReference type="ARBA" id="ARBA00010965"/>
    </source>
</evidence>
<comment type="function">
    <text evidence="52">Plays a role in the inhibition of the immune response by interacting with host IFITM1. This interaction leads to the proteasomal degradation of the IFN-induced antiviral protein IFITM1.</text>
</comment>
<keyword evidence="10" id="KW-1048">Host nucleus</keyword>
<comment type="function">
    <text evidence="59">Plays a role in viral transcription/replication and prevents the simultaneous activation of host cell dsRNA sensors, such as MDA5/IFIH1, OAS, PKR (By similarity) and NLRP3 inflammasome. Acts by degrading the 5'-polyuridines generated during replication of the poly(A) region of viral genomic and subgenomic RNAs. Catalyzes a two-step reaction in which a 2'3'-cyclic phosphate (2'3'-cP) is first generated by 2'-O transesterification, which is then hydrolyzed to a 3'-phosphate (3'-P). If not degraded, poly(U) RNA would hybridize with poly(A) RNA tails and activate host dsRNA sensors. Also plays a role in the inhibition of host type I interferon production by recruiting host OTULIN to promote removal of linear ubiquitination targeting host NEMO.</text>
</comment>
<evidence type="ECO:0000256" key="10">
    <source>
        <dbReference type="ARBA" id="ARBA00022562"/>
    </source>
</evidence>
<dbReference type="Gene3D" id="2.40.10.10">
    <property type="entry name" value="Trypsin-like serine proteases"/>
    <property type="match status" value="2"/>
</dbReference>
<evidence type="ECO:0000256" key="42">
    <source>
        <dbReference type="ARBA" id="ARBA00023239"/>
    </source>
</evidence>
<dbReference type="SUPFAM" id="SSF142877">
    <property type="entry name" value="EndoU-like"/>
    <property type="match status" value="1"/>
</dbReference>
<feature type="domain" description="NendoU" evidence="79">
    <location>
        <begin position="3570"/>
        <end position="3692"/>
    </location>
</feature>
<dbReference type="Gene3D" id="3.90.70.60">
    <property type="entry name" value="Porcine arterivirus-type cysteine proteinase alpha domain"/>
    <property type="match status" value="1"/>
</dbReference>
<protein>
    <recommendedName>
        <fullName evidence="8">Replicase polyprotein 1ab</fullName>
    </recommendedName>
    <alternativeName>
        <fullName evidence="47">ORF1ab polyprotein</fullName>
    </alternativeName>
</protein>
<keyword evidence="45" id="KW-0899">Viral immunoevasion</keyword>
<evidence type="ECO:0000256" key="43">
    <source>
        <dbReference type="ARBA" id="ARBA00023258"/>
    </source>
</evidence>
<evidence type="ECO:0000256" key="58">
    <source>
        <dbReference type="ARBA" id="ARBA00044033"/>
    </source>
</evidence>
<dbReference type="PROSITE" id="PS51493">
    <property type="entry name" value="AV_NSP4_PRO"/>
    <property type="match status" value="1"/>
</dbReference>
<accession>U3NKT2</accession>
<keyword evidence="41" id="KW-1095">Inhibition of host ISG15 by virus</keyword>
<feature type="transmembrane region" description="Helical" evidence="70">
    <location>
        <begin position="1609"/>
        <end position="1635"/>
    </location>
</feature>
<evidence type="ECO:0000259" key="71">
    <source>
        <dbReference type="PROSITE" id="PS50507"/>
    </source>
</evidence>
<comment type="function">
    <text evidence="60">Plays a role in blocking host mRNA nuclear export to the cytoplasm and subversion of host protein synthesis. Additionally, inhibits the interferon-activated JAK/STAT signal transduction by mediating the ubiquitination and subsequent proteasomal degradation of host KPNA1. Repurposes the host antiviral stress granules into a proviral platform to counteract the EIF2AK2/PKR restriction, thereby regulating the host inflammatory response.</text>
</comment>
<organism evidence="81 82">
    <name type="scientific">Porcine reproductive and respiratory syndrome virus</name>
    <name type="common">PRRSV</name>
    <dbReference type="NCBI Taxonomy" id="28344"/>
    <lineage>
        <taxon>Viruses</taxon>
        <taxon>Riboviria</taxon>
        <taxon>Orthornavirae</taxon>
        <taxon>Pisuviricota</taxon>
        <taxon>Pisoniviricetes</taxon>
        <taxon>Nidovirales</taxon>
        <taxon>Arnidovirineae</taxon>
        <taxon>Arteriviridae</taxon>
        <taxon>Variarterivirinae</taxon>
        <taxon>Betaarterivirus</taxon>
        <taxon>Ampobartevirus</taxon>
        <taxon>Betaarterivirus americense</taxon>
    </lineage>
</organism>
<dbReference type="Pfam" id="PF19215">
    <property type="entry name" value="CoV_NSP15_C"/>
    <property type="match status" value="1"/>
</dbReference>
<feature type="domain" description="(+)RNA virus helicase C-terminal" evidence="77">
    <location>
        <begin position="3152"/>
        <end position="3433"/>
    </location>
</feature>
<keyword evidence="40" id="KW-1035">Host cytoplasm</keyword>
<feature type="domain" description="AV-Nsp11N/CoV-Nsp15M" evidence="80">
    <location>
        <begin position="3472"/>
        <end position="3568"/>
    </location>
</feature>
<dbReference type="InterPro" id="IPR031932">
    <property type="entry name" value="Arteri_nsp7a"/>
</dbReference>
<dbReference type="GO" id="GO:0033644">
    <property type="term" value="C:host cell membrane"/>
    <property type="evidence" value="ECO:0007669"/>
    <property type="project" value="UniProtKB-SubCell"/>
</dbReference>
<dbReference type="InterPro" id="IPR054104">
    <property type="entry name" value="Nsp1alpha_Znf"/>
</dbReference>
<evidence type="ECO:0000256" key="30">
    <source>
        <dbReference type="ARBA" id="ARBA00022840"/>
    </source>
</evidence>
<evidence type="ECO:0000259" key="80">
    <source>
        <dbReference type="PROSITE" id="PS51961"/>
    </source>
</evidence>
<dbReference type="InterPro" id="IPR044348">
    <property type="entry name" value="NSP10_1B_Av"/>
</dbReference>
<feature type="domain" description="Peptidase C32" evidence="75">
    <location>
        <begin position="263"/>
        <end position="383"/>
    </location>
</feature>
<dbReference type="GO" id="GO:0039563">
    <property type="term" value="P:symbiont-mediated suppression of host JAK-STAT cascade via inhibition of STAT1 activity"/>
    <property type="evidence" value="ECO:0007669"/>
    <property type="project" value="UniProtKB-KW"/>
</dbReference>
<dbReference type="Gene3D" id="3.40.50.300">
    <property type="entry name" value="P-loop containing nucleotide triphosphate hydrolases"/>
    <property type="match status" value="2"/>
</dbReference>
<comment type="function">
    <text evidence="66">Inhibits host IFN-beta production. Plays a role in the degradation of the host transcriptional activator CREBBP protein. The degradation of host CREBBP which is a key component of the IFN enhanceosome is likely responsible for the inhibition of interferon mediated by Nsp1-alpha. Also participates in the inhibition of host NF-kappa-B activation by counteracting LUBAC-dependent induction of NF-kappa-B. Reduces host NEMO ubiquitination by blocking the interaction between the two LUBAC complex components RNF31 and SHARPIN.</text>
</comment>
<evidence type="ECO:0000256" key="70">
    <source>
        <dbReference type="SAM" id="Phobius"/>
    </source>
</evidence>
<evidence type="ECO:0000259" key="79">
    <source>
        <dbReference type="PROSITE" id="PS51958"/>
    </source>
</evidence>
<dbReference type="Gene3D" id="3.90.70.160">
    <property type="match status" value="1"/>
</dbReference>
<dbReference type="GO" id="GO:0042025">
    <property type="term" value="C:host cell nucleus"/>
    <property type="evidence" value="ECO:0007669"/>
    <property type="project" value="UniProtKB-SubCell"/>
</dbReference>
<evidence type="ECO:0000256" key="9">
    <source>
        <dbReference type="ARBA" id="ARBA00022484"/>
    </source>
</evidence>
<dbReference type="InterPro" id="IPR001205">
    <property type="entry name" value="RNA-dir_pol_C"/>
</dbReference>
<reference evidence="81 82" key="1">
    <citation type="journal article" date="2014" name="PLoS ONE">
        <title>Genomic Evolution of Porcine Reproductive and Respiratory Syndrome Virus (PRRSV) Isolates Revealed by Deep Sequencing.</title>
        <authorList>
            <person name="Brar M.S."/>
            <person name="Shi M."/>
            <person name="Hui R.K."/>
            <person name="Leung F.C."/>
        </authorList>
    </citation>
    <scope>NUCLEOTIDE SEQUENCE [LARGE SCALE GENOMIC DNA]</scope>
    <source>
        <strain evidence="81">HK15</strain>
    </source>
</reference>
<dbReference type="Pfam" id="PF00680">
    <property type="entry name" value="RdRP_1"/>
    <property type="match status" value="1"/>
</dbReference>
<evidence type="ECO:0000256" key="29">
    <source>
        <dbReference type="ARBA" id="ARBA00022833"/>
    </source>
</evidence>
<dbReference type="InterPro" id="IPR043504">
    <property type="entry name" value="Peptidase_S1_PA_chymotrypsin"/>
</dbReference>
<evidence type="ECO:0000256" key="59">
    <source>
        <dbReference type="ARBA" id="ARBA00045435"/>
    </source>
</evidence>
<dbReference type="PROSITE" id="PS51652">
    <property type="entry name" value="AV_ZBD"/>
    <property type="match status" value="1"/>
</dbReference>
<dbReference type="Pfam" id="PF14756">
    <property type="entry name" value="Pdase_C33_assoc"/>
    <property type="match status" value="1"/>
</dbReference>
<feature type="transmembrane region" description="Helical" evidence="70">
    <location>
        <begin position="1980"/>
        <end position="2000"/>
    </location>
</feature>
<evidence type="ECO:0000256" key="25">
    <source>
        <dbReference type="ARBA" id="ARBA00022806"/>
    </source>
</evidence>
<dbReference type="InterPro" id="IPR008760">
    <property type="entry name" value="EAV_peptidase_S32"/>
</dbReference>
<feature type="domain" description="AV ZBD" evidence="76">
    <location>
        <begin position="3032"/>
        <end position="3095"/>
    </location>
</feature>
<evidence type="ECO:0000256" key="22">
    <source>
        <dbReference type="ARBA" id="ARBA00022759"/>
    </source>
</evidence>
<organismHost>
    <name type="scientific">Sus scrofa</name>
    <name type="common">Pig</name>
    <dbReference type="NCBI Taxonomy" id="9823"/>
</organismHost>
<dbReference type="Pfam" id="PF22049">
    <property type="entry name" value="PRRSV-NSP11_N"/>
    <property type="match status" value="1"/>
</dbReference>
<evidence type="ECO:0000256" key="16">
    <source>
        <dbReference type="ARBA" id="ARBA00022692"/>
    </source>
</evidence>
<feature type="domain" description="Peptidase S32" evidence="72">
    <location>
        <begin position="1698"/>
        <end position="1901"/>
    </location>
</feature>
<dbReference type="InterPro" id="IPR008743">
    <property type="entry name" value="Arterivirus_Nsp2_C33"/>
</dbReference>
<evidence type="ECO:0000259" key="77">
    <source>
        <dbReference type="PROSITE" id="PS51657"/>
    </source>
</evidence>
<dbReference type="SUPFAM" id="SSF52540">
    <property type="entry name" value="P-loop containing nucleoside triphosphate hydrolases"/>
    <property type="match status" value="2"/>
</dbReference>
<dbReference type="PROSITE" id="PS51958">
    <property type="entry name" value="NENDOU"/>
    <property type="match status" value="1"/>
</dbReference>
<feature type="transmembrane region" description="Helical" evidence="70">
    <location>
        <begin position="1574"/>
        <end position="1597"/>
    </location>
</feature>
<feature type="compositionally biased region" description="Pro residues" evidence="69">
    <location>
        <begin position="2218"/>
        <end position="2232"/>
    </location>
</feature>
<comment type="subunit">
    <text evidence="57">Interacts with host DDX5.</text>
</comment>
<keyword evidence="28" id="KW-1114">Inhibition of host interferon signaling pathway by virus</keyword>
<keyword evidence="39" id="KW-1038">Host endoplasmic reticulum</keyword>
<dbReference type="GO" id="GO:0003678">
    <property type="term" value="F:DNA helicase activity"/>
    <property type="evidence" value="ECO:0007669"/>
    <property type="project" value="UniProtKB-EC"/>
</dbReference>
<evidence type="ECO:0000256" key="31">
    <source>
        <dbReference type="ARBA" id="ARBA00022863"/>
    </source>
</evidence>
<keyword evidence="34" id="KW-0693">Viral RNA replication</keyword>
<evidence type="ECO:0000256" key="51">
    <source>
        <dbReference type="ARBA" id="ARBA00043920"/>
    </source>
</evidence>
<evidence type="ECO:0000256" key="44">
    <source>
        <dbReference type="ARBA" id="ARBA00023268"/>
    </source>
</evidence>
<dbReference type="GO" id="GO:0039694">
    <property type="term" value="P:viral RNA genome replication"/>
    <property type="evidence" value="ECO:0007669"/>
    <property type="project" value="InterPro"/>
</dbReference>
<dbReference type="Pfam" id="PF05410">
    <property type="entry name" value="Peptidase_C31"/>
    <property type="match status" value="1"/>
</dbReference>
<dbReference type="CDD" id="cd23189">
    <property type="entry name" value="Arteriviridae_RdRp"/>
    <property type="match status" value="1"/>
</dbReference>
<feature type="region of interest" description="Disordered" evidence="69">
    <location>
        <begin position="1039"/>
        <end position="1076"/>
    </location>
</feature>
<feature type="domain" description="Peptidase C31" evidence="74">
    <location>
        <begin position="69"/>
        <end position="180"/>
    </location>
</feature>
<comment type="catalytic activity">
    <reaction evidence="46">
        <text>uridylyl-uridylyl-ribonucleotide-RNA = a 3'-end uridylyl-2',3'-cyclophospho-uridine-RNA + a 5'-end dephospho-ribonucleoside-RNA</text>
        <dbReference type="Rhea" id="RHEA:67732"/>
        <dbReference type="Rhea" id="RHEA-COMP:13936"/>
        <dbReference type="Rhea" id="RHEA-COMP:17334"/>
        <dbReference type="Rhea" id="RHEA-COMP:17335"/>
        <dbReference type="ChEBI" id="CHEBI:138284"/>
        <dbReference type="ChEBI" id="CHEBI:173079"/>
        <dbReference type="ChEBI" id="CHEBI:173080"/>
    </reaction>
</comment>
<dbReference type="GO" id="GO:0006508">
    <property type="term" value="P:proteolysis"/>
    <property type="evidence" value="ECO:0007669"/>
    <property type="project" value="UniProtKB-KW"/>
</dbReference>
<dbReference type="PROSITE" id="PS51538">
    <property type="entry name" value="AV_CP"/>
    <property type="match status" value="1"/>
</dbReference>
<dbReference type="Pfam" id="PF05412">
    <property type="entry name" value="Peptidase_C33"/>
    <property type="match status" value="1"/>
</dbReference>
<evidence type="ECO:0000256" key="37">
    <source>
        <dbReference type="ARBA" id="ARBA00023041"/>
    </source>
</evidence>
<comment type="subunit">
    <text evidence="58">Interacts with host IFITM1.</text>
</comment>
<dbReference type="InterPro" id="IPR032785">
    <property type="entry name" value="Pdase_C33_assoc"/>
</dbReference>
<dbReference type="GO" id="GO:0003723">
    <property type="term" value="F:RNA binding"/>
    <property type="evidence" value="ECO:0007669"/>
    <property type="project" value="InterPro"/>
</dbReference>
<dbReference type="GO" id="GO:0075523">
    <property type="term" value="P:viral translational frameshifting"/>
    <property type="evidence" value="ECO:0007669"/>
    <property type="project" value="UniProtKB-KW"/>
</dbReference>
<evidence type="ECO:0000259" key="73">
    <source>
        <dbReference type="PROSITE" id="PS51538"/>
    </source>
</evidence>
<keyword evidence="12" id="KW-1090">Inhibition of host innate immune response by virus</keyword>
<comment type="function">
    <text evidence="64">Plays a role in the initial induction of autophagosomes from host endoplasmic reticulum.</text>
</comment>
<dbReference type="Pfam" id="PF21905">
    <property type="entry name" value="Zf-Nsp1alpha"/>
    <property type="match status" value="1"/>
</dbReference>
<dbReference type="CDD" id="cd17937">
    <property type="entry name" value="DEXXYc_viral_SF1-N"/>
    <property type="match status" value="1"/>
</dbReference>
<feature type="transmembrane region" description="Helical" evidence="70">
    <location>
        <begin position="1909"/>
        <end position="1935"/>
    </location>
</feature>
<comment type="function">
    <text evidence="50">Plays a role in the inhibition of host STAT3 signaling pathway by inducing the degradation of STAT3.</text>
</comment>
<keyword evidence="9" id="KW-0696">RNA-directed RNA polymerase</keyword>
<evidence type="ECO:0000256" key="1">
    <source>
        <dbReference type="ARBA" id="ARBA00000707"/>
    </source>
</evidence>
<evidence type="ECO:0000256" key="36">
    <source>
        <dbReference type="ARBA" id="ARBA00022989"/>
    </source>
</evidence>
<dbReference type="Pfam" id="PF05411">
    <property type="entry name" value="Peptidase_C32"/>
    <property type="match status" value="1"/>
</dbReference>
<evidence type="ECO:0000259" key="78">
    <source>
        <dbReference type="PROSITE" id="PS51947"/>
    </source>
</evidence>
<dbReference type="GO" id="GO:0085034">
    <property type="term" value="P:symbiont-mediated suppression of host NF-kappaB cascade"/>
    <property type="evidence" value="ECO:0007669"/>
    <property type="project" value="UniProtKB-KW"/>
</dbReference>
<evidence type="ECO:0000256" key="27">
    <source>
        <dbReference type="ARBA" id="ARBA00022825"/>
    </source>
</evidence>
<dbReference type="Gene3D" id="3.30.40.20">
    <property type="entry name" value="Chymotrypsin-like serine protease, domain 3"/>
    <property type="match status" value="1"/>
</dbReference>
<dbReference type="InterPro" id="IPR027351">
    <property type="entry name" value="(+)RNA_virus_helicase_core_dom"/>
</dbReference>
<evidence type="ECO:0000256" key="52">
    <source>
        <dbReference type="ARBA" id="ARBA00043938"/>
    </source>
</evidence>
<dbReference type="InterPro" id="IPR008741">
    <property type="entry name" value="AV_PCPalpha"/>
</dbReference>
<evidence type="ECO:0000256" key="49">
    <source>
        <dbReference type="ARBA" id="ARBA00043848"/>
    </source>
</evidence>
<dbReference type="InterPro" id="IPR007094">
    <property type="entry name" value="RNA-dir_pol_PSvirus"/>
</dbReference>
<keyword evidence="17" id="KW-0548">Nucleotidyltransferase</keyword>
<keyword evidence="36 70" id="KW-1133">Transmembrane helix</keyword>
<keyword evidence="35" id="KW-1105">Inhibition of host STAT1 by virus</keyword>
<dbReference type="InterPro" id="IPR043502">
    <property type="entry name" value="DNA/RNA_pol_sf"/>
</dbReference>
<dbReference type="GO" id="GO:0004197">
    <property type="term" value="F:cysteine-type endopeptidase activity"/>
    <property type="evidence" value="ECO:0007669"/>
    <property type="project" value="InterPro"/>
</dbReference>
<dbReference type="PROSITE" id="PS51539">
    <property type="entry name" value="AV_PCP_ALPHA"/>
    <property type="match status" value="1"/>
</dbReference>
<feature type="transmembrane region" description="Helical" evidence="70">
    <location>
        <begin position="2052"/>
        <end position="2070"/>
    </location>
</feature>
<comment type="function">
    <text evidence="65">Multifunctional protein that acts as a viral protease and as a viral antagonist of host immune response. Cleaves the nsp2/nsp3 site in the viral polyprotein. Displays deubiquitinating activity that cleaves both ubiquitinated and ISGylated products and therefore inhibits ubiquitin and ISG15-dependent host innate immunity. Also deubiquinates host NFKBIA, thereby interfering with NFKBIA degradation and impairing subsequent NF-kappa-B activation.</text>
</comment>
<keyword evidence="18 68" id="KW-0540">Nuclease</keyword>
<evidence type="ECO:0000256" key="50">
    <source>
        <dbReference type="ARBA" id="ARBA00043872"/>
    </source>
</evidence>
<dbReference type="GO" id="GO:0008270">
    <property type="term" value="F:zinc ion binding"/>
    <property type="evidence" value="ECO:0007669"/>
    <property type="project" value="UniProtKB-KW"/>
</dbReference>
<feature type="transmembrane region" description="Helical" evidence="70">
    <location>
        <begin position="2020"/>
        <end position="2045"/>
    </location>
</feature>
<evidence type="ECO:0000259" key="76">
    <source>
        <dbReference type="PROSITE" id="PS51652"/>
    </source>
</evidence>
<evidence type="ECO:0000259" key="72">
    <source>
        <dbReference type="PROSITE" id="PS51493"/>
    </source>
</evidence>
<keyword evidence="11" id="KW-0945">Host-virus interaction</keyword>
<evidence type="ECO:0000256" key="55">
    <source>
        <dbReference type="ARBA" id="ARBA00044017"/>
    </source>
</evidence>
<comment type="function">
    <text evidence="51">Displays RNA and DNA duplex-unwinding activities with 5' to 3' polarity.</text>
</comment>
<dbReference type="InterPro" id="IPR027417">
    <property type="entry name" value="P-loop_NTPase"/>
</dbReference>
<evidence type="ECO:0000313" key="81">
    <source>
        <dbReference type="EMBL" id="AGW31699.1"/>
    </source>
</evidence>
<comment type="function">
    <text evidence="48">Contains the activities necessary for the transcription of negative stranded RNA, leader RNA, subgenomic mRNAs and progeny virion RNA as well as proteinases responsible for the cleavage of the polyprotein into functional products.</text>
</comment>
<evidence type="ECO:0000256" key="46">
    <source>
        <dbReference type="ARBA" id="ARBA00024600"/>
    </source>
</evidence>
<dbReference type="CDD" id="cd21166">
    <property type="entry name" value="NTD_av_Nsp11-like"/>
    <property type="match status" value="1"/>
</dbReference>
<evidence type="ECO:0000256" key="62">
    <source>
        <dbReference type="ARBA" id="ARBA00047984"/>
    </source>
</evidence>
<dbReference type="GO" id="GO:0019082">
    <property type="term" value="P:viral protein processing"/>
    <property type="evidence" value="ECO:0007669"/>
    <property type="project" value="InterPro"/>
</dbReference>
<evidence type="ECO:0000256" key="40">
    <source>
        <dbReference type="ARBA" id="ARBA00023200"/>
    </source>
</evidence>
<evidence type="ECO:0000256" key="4">
    <source>
        <dbReference type="ARBA" id="ARBA00004301"/>
    </source>
</evidence>
<evidence type="ECO:0000256" key="47">
    <source>
        <dbReference type="ARBA" id="ARBA00029611"/>
    </source>
</evidence>
<feature type="transmembrane region" description="Helical" evidence="70">
    <location>
        <begin position="1181"/>
        <end position="1197"/>
    </location>
</feature>
<keyword evidence="16 70" id="KW-0812">Transmembrane</keyword>
<evidence type="ECO:0000256" key="54">
    <source>
        <dbReference type="ARBA" id="ARBA00044015"/>
    </source>
</evidence>
<evidence type="ECO:0000259" key="74">
    <source>
        <dbReference type="PROSITE" id="PS51539"/>
    </source>
</evidence>
<keyword evidence="13" id="KW-1130">Modulation of host ubiquitin pathway by virus</keyword>